<dbReference type="RefSeq" id="WP_146602220.1">
    <property type="nucleotide sequence ID" value="NZ_SJPY01000009.1"/>
</dbReference>
<evidence type="ECO:0000313" key="3">
    <source>
        <dbReference type="Proteomes" id="UP000315471"/>
    </source>
</evidence>
<evidence type="ECO:0000313" key="2">
    <source>
        <dbReference type="EMBL" id="TWU35681.1"/>
    </source>
</evidence>
<reference evidence="2 3" key="1">
    <citation type="submission" date="2019-02" db="EMBL/GenBank/DDBJ databases">
        <title>Deep-cultivation of Planctomycetes and their phenomic and genomic characterization uncovers novel biology.</title>
        <authorList>
            <person name="Wiegand S."/>
            <person name="Jogler M."/>
            <person name="Boedeker C."/>
            <person name="Pinto D."/>
            <person name="Vollmers J."/>
            <person name="Rivas-Marin E."/>
            <person name="Kohn T."/>
            <person name="Peeters S.H."/>
            <person name="Heuer A."/>
            <person name="Rast P."/>
            <person name="Oberbeckmann S."/>
            <person name="Bunk B."/>
            <person name="Jeske O."/>
            <person name="Meyerdierks A."/>
            <person name="Storesund J.E."/>
            <person name="Kallscheuer N."/>
            <person name="Luecker S."/>
            <person name="Lage O.M."/>
            <person name="Pohl T."/>
            <person name="Merkel B.J."/>
            <person name="Hornburger P."/>
            <person name="Mueller R.-W."/>
            <person name="Bruemmer F."/>
            <person name="Labrenz M."/>
            <person name="Spormann A.M."/>
            <person name="Op Den Camp H."/>
            <person name="Overmann J."/>
            <person name="Amann R."/>
            <person name="Jetten M.S.M."/>
            <person name="Mascher T."/>
            <person name="Medema M.H."/>
            <person name="Devos D.P."/>
            <person name="Kaster A.-K."/>
            <person name="Ovreas L."/>
            <person name="Rohde M."/>
            <person name="Galperin M.Y."/>
            <person name="Jogler C."/>
        </authorList>
    </citation>
    <scope>NUCLEOTIDE SEQUENCE [LARGE SCALE GENOMIC DNA]</scope>
    <source>
        <strain evidence="2 3">Q31b</strain>
    </source>
</reference>
<dbReference type="OrthoDB" id="292272at2"/>
<dbReference type="AlphaFoldDB" id="A0A5C6DJC2"/>
<gene>
    <name evidence="2" type="ORF">Q31b_51160</name>
</gene>
<organism evidence="2 3">
    <name type="scientific">Novipirellula aureliae</name>
    <dbReference type="NCBI Taxonomy" id="2527966"/>
    <lineage>
        <taxon>Bacteria</taxon>
        <taxon>Pseudomonadati</taxon>
        <taxon>Planctomycetota</taxon>
        <taxon>Planctomycetia</taxon>
        <taxon>Pirellulales</taxon>
        <taxon>Pirellulaceae</taxon>
        <taxon>Novipirellula</taxon>
    </lineage>
</organism>
<accession>A0A5C6DJC2</accession>
<proteinExistence type="predicted"/>
<protein>
    <submittedName>
        <fullName evidence="2">Uncharacterized protein</fullName>
    </submittedName>
</protein>
<dbReference type="Proteomes" id="UP000315471">
    <property type="component" value="Unassembled WGS sequence"/>
</dbReference>
<name>A0A5C6DJC2_9BACT</name>
<comment type="caution">
    <text evidence="2">The sequence shown here is derived from an EMBL/GenBank/DDBJ whole genome shotgun (WGS) entry which is preliminary data.</text>
</comment>
<evidence type="ECO:0000256" key="1">
    <source>
        <dbReference type="SAM" id="MobiDB-lite"/>
    </source>
</evidence>
<keyword evidence="3" id="KW-1185">Reference proteome</keyword>
<feature type="region of interest" description="Disordered" evidence="1">
    <location>
        <begin position="90"/>
        <end position="123"/>
    </location>
</feature>
<sequence length="123" mass="13944">MTNSQRLAVVRNHLSRWIAGVSGRSLQENGDSGIVSESMLIRDGFFCGRCFQANGFRAVWFMEEDELKIYADDGKLQRVFSGTEITASAENQVVKPETGRERILTIPQQQPEEEQQQTHRRAA</sequence>
<dbReference type="EMBL" id="SJPY01000009">
    <property type="protein sequence ID" value="TWU35681.1"/>
    <property type="molecule type" value="Genomic_DNA"/>
</dbReference>